<gene>
    <name evidence="4" type="ORF">AHOG_18960</name>
</gene>
<evidence type="ECO:0000256" key="1">
    <source>
        <dbReference type="SAM" id="MobiDB-lite"/>
    </source>
</evidence>
<dbReference type="Gene3D" id="3.40.50.1820">
    <property type="entry name" value="alpha/beta hydrolase"/>
    <property type="match status" value="1"/>
</dbReference>
<dbReference type="RefSeq" id="WP_093942567.1">
    <property type="nucleotide sequence ID" value="NZ_CP022521.1"/>
</dbReference>
<keyword evidence="2" id="KW-0732">Signal</keyword>
<feature type="chain" id="PRO_5043332701" description="DUF1023 domain-containing protein" evidence="2">
    <location>
        <begin position="32"/>
        <end position="402"/>
    </location>
</feature>
<feature type="signal peptide" evidence="2">
    <location>
        <begin position="1"/>
        <end position="31"/>
    </location>
</feature>
<feature type="region of interest" description="Disordered" evidence="1">
    <location>
        <begin position="367"/>
        <end position="402"/>
    </location>
</feature>
<name>A0A221W7Q6_9PSEU</name>
<evidence type="ECO:0000313" key="4">
    <source>
        <dbReference type="EMBL" id="ASO21417.1"/>
    </source>
</evidence>
<feature type="domain" description="DUF1023" evidence="3">
    <location>
        <begin position="137"/>
        <end position="310"/>
    </location>
</feature>
<dbReference type="SUPFAM" id="SSF53474">
    <property type="entry name" value="alpha/beta-Hydrolases"/>
    <property type="match status" value="1"/>
</dbReference>
<proteinExistence type="predicted"/>
<organism evidence="4 5">
    <name type="scientific">Actinoalloteichus hoggarensis</name>
    <dbReference type="NCBI Taxonomy" id="1470176"/>
    <lineage>
        <taxon>Bacteria</taxon>
        <taxon>Bacillati</taxon>
        <taxon>Actinomycetota</taxon>
        <taxon>Actinomycetes</taxon>
        <taxon>Pseudonocardiales</taxon>
        <taxon>Pseudonocardiaceae</taxon>
        <taxon>Actinoalloteichus</taxon>
    </lineage>
</organism>
<protein>
    <recommendedName>
        <fullName evidence="3">DUF1023 domain-containing protein</fullName>
    </recommendedName>
</protein>
<dbReference type="EMBL" id="CP022521">
    <property type="protein sequence ID" value="ASO21417.1"/>
    <property type="molecule type" value="Genomic_DNA"/>
</dbReference>
<dbReference type="Pfam" id="PF06259">
    <property type="entry name" value="Abhydrolase_8"/>
    <property type="match status" value="1"/>
</dbReference>
<evidence type="ECO:0000256" key="2">
    <source>
        <dbReference type="SAM" id="SignalP"/>
    </source>
</evidence>
<dbReference type="Proteomes" id="UP000204221">
    <property type="component" value="Chromosome"/>
</dbReference>
<evidence type="ECO:0000313" key="5">
    <source>
        <dbReference type="Proteomes" id="UP000204221"/>
    </source>
</evidence>
<dbReference type="InterPro" id="IPR010427">
    <property type="entry name" value="DUF1023"/>
</dbReference>
<accession>A0A221W7Q6</accession>
<evidence type="ECO:0000259" key="3">
    <source>
        <dbReference type="Pfam" id="PF06259"/>
    </source>
</evidence>
<dbReference type="InterPro" id="IPR029058">
    <property type="entry name" value="AB_hydrolase_fold"/>
</dbReference>
<dbReference type="OrthoDB" id="5170249at2"/>
<reference evidence="4 5" key="1">
    <citation type="submission" date="2017-07" db="EMBL/GenBank/DDBJ databases">
        <title>Complete genome sequence of Actinoalloteichus hoggarensis DSM 45943, type strain of Actinoalloteichus hoggarensis.</title>
        <authorList>
            <person name="Ruckert C."/>
            <person name="Nouioui I."/>
            <person name="Willmese J."/>
            <person name="van Wezel G."/>
            <person name="Klenk H.-P."/>
            <person name="Kalinowski J."/>
            <person name="Zotchev S.B."/>
        </authorList>
    </citation>
    <scope>NUCLEOTIDE SEQUENCE [LARGE SCALE GENOMIC DNA]</scope>
    <source>
        <strain evidence="4 5">DSM 45943</strain>
    </source>
</reference>
<sequence length="402" mass="41728">MHSGGRAVRRARSTGRAAAALLGLSLVVGLATPPAATEATPFAPDAWATAAWERDRSQGTPLPAPDAEPAEVAAFFAGVEPAEAARLAAAHPAVLGQLDGAPAAVRYAANRHRSNRSTAVSGPEEAAVRREQLLLLDDRGRGRVAVVLGDLDRARAIAVLVPGSDVDLARFAESEQPLRRPMGMAEALRDELTDRSPDDQTAVIAWLGYQTPEGIGVDALGGRLARTGAHELTDFIAGLRAAHPGRRVSVICHSYGAVVCGTAAPRLATDELVFLAAPGVRADSVAELDTEARVWAGRGDRDWISAVPALRLGDLGHGGDPTSAGFGARHVPTRDVAGHDGYFVPGTDSLAAMAEIVIGRAEEQKRAVSASADTDDHARGADDAAETLQAGRADATPAVARR</sequence>
<dbReference type="AlphaFoldDB" id="A0A221W7Q6"/>
<dbReference type="KEGG" id="ahg:AHOG_18960"/>
<keyword evidence="5" id="KW-1185">Reference proteome</keyword>